<feature type="domain" description="Telomere resolvase ResT/TelK catalytic" evidence="1">
    <location>
        <begin position="155"/>
        <end position="346"/>
    </location>
</feature>
<dbReference type="Proteomes" id="UP000252085">
    <property type="component" value="Unassembled WGS sequence"/>
</dbReference>
<accession>A0A367S2S0</accession>
<organism evidence="2 3">
    <name type="scientific">Nostoc punctiforme NIES-2108</name>
    <dbReference type="NCBI Taxonomy" id="1356359"/>
    <lineage>
        <taxon>Bacteria</taxon>
        <taxon>Bacillati</taxon>
        <taxon>Cyanobacteriota</taxon>
        <taxon>Cyanophyceae</taxon>
        <taxon>Nostocales</taxon>
        <taxon>Nostocaceae</taxon>
        <taxon>Nostoc</taxon>
    </lineage>
</organism>
<dbReference type="InterPro" id="IPR038280">
    <property type="entry name" value="ResT/TelK_cat_sf"/>
</dbReference>
<evidence type="ECO:0000313" key="3">
    <source>
        <dbReference type="Proteomes" id="UP000252085"/>
    </source>
</evidence>
<protein>
    <recommendedName>
        <fullName evidence="1">Telomere resolvase ResT/TelK catalytic domain-containing protein</fullName>
    </recommendedName>
</protein>
<sequence length="356" mass="41465">MSIEIAQKVIKEMKIKASEEMTNTYIDERVSYLLPQFEELAPFNLNQRKKGVPNENLIGWERLAAIETKNLKFTYPDERPENEREYGTALRQITALKKALKRATKTELKDNALYNPVNTIIKHFGNALSYQFASYKEKQNTRYRENVTERRQTSNRIEIDLTDSLKYAFNILTDIKNGQDANWLDVSCAIALATGRRMAEIHLSASFEQIDTYTVAFKGQLKGKNRKVKQGDKAVSLRDVIFKIPTLLPAELVCYGLQWLDNKGKRFESTEDPERVNRRFSKTLNEHCKQFDIFPSEERTYHKFRAAYFRTAIVNDSNVDPYDFTDFAKKVLGDDDENTINSYKRYEIKKNSVTRI</sequence>
<dbReference type="AlphaFoldDB" id="A0A367S2S0"/>
<dbReference type="EMBL" id="LXQE01000007">
    <property type="protein sequence ID" value="RCJ42539.1"/>
    <property type="molecule type" value="Genomic_DNA"/>
</dbReference>
<dbReference type="InterPro" id="IPR032047">
    <property type="entry name" value="ResT/TelK_cat"/>
</dbReference>
<dbReference type="Pfam" id="PF16684">
    <property type="entry name" value="ResT-TelK_cat"/>
    <property type="match status" value="1"/>
</dbReference>
<reference evidence="3" key="1">
    <citation type="submission" date="2016-04" db="EMBL/GenBank/DDBJ databases">
        <authorList>
            <person name="Tabuchi Yagui T.R."/>
        </authorList>
    </citation>
    <scope>NUCLEOTIDE SEQUENCE [LARGE SCALE GENOMIC DNA]</scope>
</reference>
<dbReference type="Gene3D" id="1.10.443.30">
    <property type="entry name" value="Telomere resolvase"/>
    <property type="match status" value="1"/>
</dbReference>
<evidence type="ECO:0000259" key="1">
    <source>
        <dbReference type="Pfam" id="PF16684"/>
    </source>
</evidence>
<gene>
    <name evidence="2" type="ORF">A6769_37235</name>
</gene>
<evidence type="ECO:0000313" key="2">
    <source>
        <dbReference type="EMBL" id="RCJ42539.1"/>
    </source>
</evidence>
<proteinExistence type="predicted"/>
<name>A0A367S2S0_NOSPU</name>
<comment type="caution">
    <text evidence="2">The sequence shown here is derived from an EMBL/GenBank/DDBJ whole genome shotgun (WGS) entry which is preliminary data.</text>
</comment>